<keyword evidence="4" id="KW-1185">Reference proteome</keyword>
<accession>A0A2T2NZS9</accession>
<feature type="compositionally biased region" description="Basic and acidic residues" evidence="2">
    <location>
        <begin position="263"/>
        <end position="281"/>
    </location>
</feature>
<protein>
    <submittedName>
        <fullName evidence="3">Uncharacterized protein</fullName>
    </submittedName>
</protein>
<feature type="region of interest" description="Disordered" evidence="2">
    <location>
        <begin position="24"/>
        <end position="47"/>
    </location>
</feature>
<feature type="coiled-coil region" evidence="1">
    <location>
        <begin position="114"/>
        <end position="156"/>
    </location>
</feature>
<feature type="coiled-coil region" evidence="1">
    <location>
        <begin position="188"/>
        <end position="215"/>
    </location>
</feature>
<evidence type="ECO:0000313" key="3">
    <source>
        <dbReference type="EMBL" id="PSN70912.1"/>
    </source>
</evidence>
<organism evidence="3 4">
    <name type="scientific">Corynespora cassiicola Philippines</name>
    <dbReference type="NCBI Taxonomy" id="1448308"/>
    <lineage>
        <taxon>Eukaryota</taxon>
        <taxon>Fungi</taxon>
        <taxon>Dikarya</taxon>
        <taxon>Ascomycota</taxon>
        <taxon>Pezizomycotina</taxon>
        <taxon>Dothideomycetes</taxon>
        <taxon>Pleosporomycetidae</taxon>
        <taxon>Pleosporales</taxon>
        <taxon>Corynesporascaceae</taxon>
        <taxon>Corynespora</taxon>
    </lineage>
</organism>
<gene>
    <name evidence="3" type="ORF">BS50DRAFT_659806</name>
</gene>
<dbReference type="Proteomes" id="UP000240883">
    <property type="component" value="Unassembled WGS sequence"/>
</dbReference>
<keyword evidence="1" id="KW-0175">Coiled coil</keyword>
<feature type="region of interest" description="Disordered" evidence="2">
    <location>
        <begin position="249"/>
        <end position="297"/>
    </location>
</feature>
<dbReference type="EMBL" id="KZ678131">
    <property type="protein sequence ID" value="PSN70912.1"/>
    <property type="molecule type" value="Genomic_DNA"/>
</dbReference>
<reference evidence="3 4" key="1">
    <citation type="journal article" date="2018" name="Front. Microbiol.">
        <title>Genome-Wide Analysis of Corynespora cassiicola Leaf Fall Disease Putative Effectors.</title>
        <authorList>
            <person name="Lopez D."/>
            <person name="Ribeiro S."/>
            <person name="Label P."/>
            <person name="Fumanal B."/>
            <person name="Venisse J.S."/>
            <person name="Kohler A."/>
            <person name="de Oliveira R.R."/>
            <person name="Labutti K."/>
            <person name="Lipzen A."/>
            <person name="Lail K."/>
            <person name="Bauer D."/>
            <person name="Ohm R.A."/>
            <person name="Barry K.W."/>
            <person name="Spatafora J."/>
            <person name="Grigoriev I.V."/>
            <person name="Martin F.M."/>
            <person name="Pujade-Renaud V."/>
        </authorList>
    </citation>
    <scope>NUCLEOTIDE SEQUENCE [LARGE SCALE GENOMIC DNA]</scope>
    <source>
        <strain evidence="3 4">Philippines</strain>
    </source>
</reference>
<sequence>MSSDDIDNSLDKLFRLMNISPVVANQEPSLTEHGPKNTGNLERKSKGLDGEELKIHLSEIAAAEQELRDKVLEQKERISILEAEKAKIQKIFGDYNIDAEVKLMELKEVFDAEKAKMQNEFGDYKTEAEKKQSELVESFEAERANFQKEFEDKKIRAEEDLRRIDKCMHEISSKDDFVVAWESCRKLLIEVKAQNEQLKDELSNAYALVDIKERAIGFHQEMERSNKRLVEELIESVCEVSAKIREGIRDNHEGEGGLQQGNTKRDSKEQADTRRDSKDPNSDDEINGKIDLLGIGY</sequence>
<proteinExistence type="predicted"/>
<name>A0A2T2NZS9_CORCC</name>
<evidence type="ECO:0000256" key="1">
    <source>
        <dbReference type="SAM" id="Coils"/>
    </source>
</evidence>
<evidence type="ECO:0000313" key="4">
    <source>
        <dbReference type="Proteomes" id="UP000240883"/>
    </source>
</evidence>
<dbReference type="AlphaFoldDB" id="A0A2T2NZS9"/>
<evidence type="ECO:0000256" key="2">
    <source>
        <dbReference type="SAM" id="MobiDB-lite"/>
    </source>
</evidence>